<feature type="transmembrane region" description="Helical" evidence="2">
    <location>
        <begin position="702"/>
        <end position="726"/>
    </location>
</feature>
<dbReference type="EMBL" id="AOKY01000192">
    <property type="protein sequence ID" value="KDB25605.1"/>
    <property type="molecule type" value="Genomic_DNA"/>
</dbReference>
<keyword evidence="2" id="KW-0472">Membrane</keyword>
<dbReference type="OMA" id="RWTEDIT"/>
<dbReference type="AlphaFoldDB" id="A0A059JCL6"/>
<evidence type="ECO:0000256" key="1">
    <source>
        <dbReference type="SAM" id="MobiDB-lite"/>
    </source>
</evidence>
<name>A0A059JCL6_TRIIM</name>
<accession>A0A059JCL6</accession>
<dbReference type="Proteomes" id="UP000024533">
    <property type="component" value="Unassembled WGS sequence"/>
</dbReference>
<evidence type="ECO:0000313" key="4">
    <source>
        <dbReference type="Proteomes" id="UP000024533"/>
    </source>
</evidence>
<proteinExistence type="predicted"/>
<dbReference type="OrthoDB" id="3034003at2759"/>
<evidence type="ECO:0000256" key="2">
    <source>
        <dbReference type="SAM" id="Phobius"/>
    </source>
</evidence>
<gene>
    <name evidence="3" type="ORF">H109_02566</name>
</gene>
<dbReference type="STRING" id="1215338.A0A059JCL6"/>
<organism evidence="3 4">
    <name type="scientific">Trichophyton interdigitale (strain MR816)</name>
    <dbReference type="NCBI Taxonomy" id="1215338"/>
    <lineage>
        <taxon>Eukaryota</taxon>
        <taxon>Fungi</taxon>
        <taxon>Dikarya</taxon>
        <taxon>Ascomycota</taxon>
        <taxon>Pezizomycotina</taxon>
        <taxon>Eurotiomycetes</taxon>
        <taxon>Eurotiomycetidae</taxon>
        <taxon>Onygenales</taxon>
        <taxon>Arthrodermataceae</taxon>
        <taxon>Trichophyton</taxon>
    </lineage>
</organism>
<feature type="region of interest" description="Disordered" evidence="1">
    <location>
        <begin position="777"/>
        <end position="814"/>
    </location>
</feature>
<reference evidence="3 4" key="1">
    <citation type="submission" date="2014-02" db="EMBL/GenBank/DDBJ databases">
        <title>The Genome Sequence of Trichophyton interdigitale MR816.</title>
        <authorList>
            <consortium name="The Broad Institute Genomics Platform"/>
            <person name="Cuomo C.A."/>
            <person name="White T.C."/>
            <person name="Graser Y."/>
            <person name="Martinez-Rossi N."/>
            <person name="Heitman J."/>
            <person name="Young S.K."/>
            <person name="Zeng Q."/>
            <person name="Gargeya S."/>
            <person name="Abouelleil A."/>
            <person name="Alvarado L."/>
            <person name="Chapman S.B."/>
            <person name="Gainer-Dewar J."/>
            <person name="Goldberg J."/>
            <person name="Griggs A."/>
            <person name="Gujja S."/>
            <person name="Hansen M."/>
            <person name="Howarth C."/>
            <person name="Imamovic A."/>
            <person name="Larimer J."/>
            <person name="Martinez D."/>
            <person name="Murphy C."/>
            <person name="Pearson M.D."/>
            <person name="Persinoti G."/>
            <person name="Poon T."/>
            <person name="Priest M."/>
            <person name="Roberts A.D."/>
            <person name="Saif S."/>
            <person name="Shea T.D."/>
            <person name="Sykes S.N."/>
            <person name="Wortman J."/>
            <person name="Nusbaum C."/>
            <person name="Birren B."/>
        </authorList>
    </citation>
    <scope>NUCLEOTIDE SEQUENCE [LARGE SCALE GENOMIC DNA]</scope>
    <source>
        <strain evidence="3 4">MR816</strain>
    </source>
</reference>
<keyword evidence="2" id="KW-1133">Transmembrane helix</keyword>
<sequence>MESITTLTVGRVSGLIAFGNFVLTVTFPLLLAIVLIHRLSDKLSAASWSVLARQLHATLWPSILRTDSVAGKHVYWSVSTLAYTNIGLAVLGVVSGVVTPLGLGDHIRPAESRDVIFHYAPDLSNFGKNTIGRPDMPLSRDCIITSAYCPGAIVPGAVINQGEGNRSANPDITATTRIPENITEMFSSVSKKSSIAGILDIQYRFWLPYTSEYFDDHKPYPRGQLLSLESLISRDDITLVEGVIADMHSGGVGFRNHSVPSGITFGAEWEEDILWVEPEISCVNTNLTYELTLADTRNGTFSPPIRSIELVDEGGFSNLRHGNPYKGWPNITYASPDPQLRADRSAWLNNFLAGITYNLTDGNSSAVGYGFNVTRGKHYPIAGSVPYFVTLDIQSLSPNGAWLNLPSASFDNNGTLTVGNRTIKSAEDDLYWYSIGLFSELKGRCLGQYNDASIKNEYNVECGHFFGAASRVDGGNPLFKEAGSKWRKSIYTCAGAVKSSVKTVSFVMNGTTSLESLSVKKIEDKKYSSPDDHPLWALEDWWHPGSEGAFTGPLWGIVENSYKGTPGYNFTQAPSFYLPFSYYGLTLSSSTGPLDNLAGASMPYGVMGKLLLNNFFSRFSDDYISYSGASNVGLGNKWRNLSKTADDASKLLRLIWTDVMASNTVGTNMRGSASLAKRATGDGPFTRTVRAYERKVTYDLRFAIPALFFLFSWLLLLLASLVMAASDGHPFTRLKKLLNNTSVGRIVASSEYPESRSMQDASTKDWLAAAGHLPVRLSGLPKAPDTDELEESGKAPSSRLLQPVLSENPDKGAP</sequence>
<keyword evidence="2" id="KW-0812">Transmembrane</keyword>
<feature type="transmembrane region" description="Helical" evidence="2">
    <location>
        <begin position="81"/>
        <end position="103"/>
    </location>
</feature>
<evidence type="ECO:0000313" key="3">
    <source>
        <dbReference type="EMBL" id="KDB25605.1"/>
    </source>
</evidence>
<feature type="transmembrane region" description="Helical" evidence="2">
    <location>
        <begin position="12"/>
        <end position="36"/>
    </location>
</feature>
<dbReference type="HOGENOM" id="CLU_009663_0_0_1"/>
<comment type="caution">
    <text evidence="3">The sequence shown here is derived from an EMBL/GenBank/DDBJ whole genome shotgun (WGS) entry which is preliminary data.</text>
</comment>
<keyword evidence="4" id="KW-1185">Reference proteome</keyword>
<protein>
    <submittedName>
        <fullName evidence="3">Uncharacterized protein</fullName>
    </submittedName>
</protein>